<proteinExistence type="predicted"/>
<evidence type="ECO:0000313" key="2">
    <source>
        <dbReference type="Proteomes" id="UP000828924"/>
    </source>
</evidence>
<dbReference type="RefSeq" id="WP_242330534.1">
    <property type="nucleotide sequence ID" value="NZ_CP071872.1"/>
</dbReference>
<protein>
    <recommendedName>
        <fullName evidence="3">Secreted protein</fullName>
    </recommendedName>
</protein>
<sequence>MTENPIAVPRGKLNIARRILSAKAGKFGVIAMLSASAIALSAPTSGAANQKSWVDGCRGYWYSTSGHAYCYNATRGVNGYDVFYDCNVETDTWHYKKATFGFEGKISTHECTFKVNSTRVS</sequence>
<organism evidence="1 2">
    <name type="scientific">Streptomyces formicae</name>
    <dbReference type="NCBI Taxonomy" id="1616117"/>
    <lineage>
        <taxon>Bacteria</taxon>
        <taxon>Bacillati</taxon>
        <taxon>Actinomycetota</taxon>
        <taxon>Actinomycetes</taxon>
        <taxon>Kitasatosporales</taxon>
        <taxon>Streptomycetaceae</taxon>
        <taxon>Streptomyces</taxon>
    </lineage>
</organism>
<accession>A0ABY3WH80</accession>
<dbReference type="EMBL" id="CP071872">
    <property type="protein sequence ID" value="UNM11943.1"/>
    <property type="molecule type" value="Genomic_DNA"/>
</dbReference>
<reference evidence="1 2" key="1">
    <citation type="submission" date="2021-03" db="EMBL/GenBank/DDBJ databases">
        <title>Complete genome of Streptomyces formicae strain 1H-GS9 (DSM 100524).</title>
        <authorList>
            <person name="Atanasov K.E."/>
            <person name="Altabella T."/>
            <person name="Ferrer A."/>
        </authorList>
    </citation>
    <scope>NUCLEOTIDE SEQUENCE [LARGE SCALE GENOMIC DNA]</scope>
    <source>
        <strain evidence="1 2">1H-GS9</strain>
    </source>
</reference>
<evidence type="ECO:0008006" key="3">
    <source>
        <dbReference type="Google" id="ProtNLM"/>
    </source>
</evidence>
<gene>
    <name evidence="1" type="ORF">J4032_10660</name>
</gene>
<name>A0ABY3WH80_9ACTN</name>
<evidence type="ECO:0000313" key="1">
    <source>
        <dbReference type="EMBL" id="UNM11943.1"/>
    </source>
</evidence>
<keyword evidence="2" id="KW-1185">Reference proteome</keyword>
<dbReference type="Proteomes" id="UP000828924">
    <property type="component" value="Chromosome"/>
</dbReference>